<dbReference type="Gene3D" id="3.20.20.220">
    <property type="match status" value="1"/>
</dbReference>
<evidence type="ECO:0000256" key="4">
    <source>
        <dbReference type="ARBA" id="ARBA00022827"/>
    </source>
</evidence>
<comment type="cofactor">
    <cofactor evidence="1 6">
        <name>FAD</name>
        <dbReference type="ChEBI" id="CHEBI:57692"/>
    </cofactor>
</comment>
<evidence type="ECO:0000256" key="3">
    <source>
        <dbReference type="ARBA" id="ARBA00022630"/>
    </source>
</evidence>
<evidence type="ECO:0000256" key="1">
    <source>
        <dbReference type="ARBA" id="ARBA00001974"/>
    </source>
</evidence>
<dbReference type="InterPro" id="IPR029041">
    <property type="entry name" value="FAD-linked_oxidoreductase-like"/>
</dbReference>
<dbReference type="KEGG" id="dez:DKM44_04505"/>
<dbReference type="Proteomes" id="UP000245368">
    <property type="component" value="Chromosome"/>
</dbReference>
<name>A0A2Z3JKP7_9DEIO</name>
<reference evidence="7 8" key="1">
    <citation type="submission" date="2018-05" db="EMBL/GenBank/DDBJ databases">
        <title>Complete Genome Sequence of Deinococcus sp. strain 17bor-2.</title>
        <authorList>
            <person name="Srinivasan S."/>
        </authorList>
    </citation>
    <scope>NUCLEOTIDE SEQUENCE [LARGE SCALE GENOMIC DNA]</scope>
    <source>
        <strain evidence="7 8">17bor-2</strain>
    </source>
</reference>
<proteinExistence type="inferred from homology"/>
<dbReference type="UniPathway" id="UPA00193"/>
<evidence type="ECO:0000256" key="5">
    <source>
        <dbReference type="ARBA" id="ARBA00023002"/>
    </source>
</evidence>
<dbReference type="GO" id="GO:0035999">
    <property type="term" value="P:tetrahydrofolate interconversion"/>
    <property type="evidence" value="ECO:0007669"/>
    <property type="project" value="UniProtKB-UniPathway"/>
</dbReference>
<keyword evidence="8" id="KW-1185">Reference proteome</keyword>
<evidence type="ECO:0000313" key="8">
    <source>
        <dbReference type="Proteomes" id="UP000245368"/>
    </source>
</evidence>
<organism evidence="7 8">
    <name type="scientific">Deinococcus irradiatisoli</name>
    <dbReference type="NCBI Taxonomy" id="2202254"/>
    <lineage>
        <taxon>Bacteria</taxon>
        <taxon>Thermotogati</taxon>
        <taxon>Deinococcota</taxon>
        <taxon>Deinococci</taxon>
        <taxon>Deinococcales</taxon>
        <taxon>Deinococcaceae</taxon>
        <taxon>Deinococcus</taxon>
    </lineage>
</organism>
<comment type="pathway">
    <text evidence="2 6">One-carbon metabolism; tetrahydrofolate interconversion.</text>
</comment>
<comment type="similarity">
    <text evidence="6">Belongs to the methylenetetrahydrofolate reductase family.</text>
</comment>
<gene>
    <name evidence="7" type="ORF">DKM44_04505</name>
</gene>
<evidence type="ECO:0000313" key="7">
    <source>
        <dbReference type="EMBL" id="AWN24476.1"/>
    </source>
</evidence>
<dbReference type="GO" id="GO:0004489">
    <property type="term" value="F:methylenetetrahydrofolate reductase [NAD(P)H] activity"/>
    <property type="evidence" value="ECO:0007669"/>
    <property type="project" value="InterPro"/>
</dbReference>
<sequence>MPEAPSTAPKRTRISIELVPRSLTHLRAELQTVAEHFGNVDTVNIPDLLRFKTRSWQACTHAAGHVQRAIPHIRAIDIDPRKPLPMADHLRQHGISEVLIVSGDPPEGMSSLVYNVTALDILRKFRRELPEIKLYAGLDPYRQSFAAERDYAEEKLEAGASGFFTQPFFDLRLMELYAELLPDAEIFWGVTTVMSERTLNYWQERNKAVLPRTFEPTLAWNRQLAADALRFSRERGQHIYYMPVTANLKEYLEGIV</sequence>
<dbReference type="InterPro" id="IPR003171">
    <property type="entry name" value="Mehydrof_redctse-like"/>
</dbReference>
<dbReference type="Pfam" id="PF02219">
    <property type="entry name" value="MTHFR"/>
    <property type="match status" value="1"/>
</dbReference>
<dbReference type="SUPFAM" id="SSF51730">
    <property type="entry name" value="FAD-linked oxidoreductase"/>
    <property type="match status" value="1"/>
</dbReference>
<dbReference type="GO" id="GO:0006555">
    <property type="term" value="P:methionine metabolic process"/>
    <property type="evidence" value="ECO:0007669"/>
    <property type="project" value="InterPro"/>
</dbReference>
<evidence type="ECO:0000256" key="2">
    <source>
        <dbReference type="ARBA" id="ARBA00004777"/>
    </source>
</evidence>
<dbReference type="EMBL" id="CP029494">
    <property type="protein sequence ID" value="AWN24476.1"/>
    <property type="molecule type" value="Genomic_DNA"/>
</dbReference>
<keyword evidence="4 6" id="KW-0274">FAD</keyword>
<protein>
    <recommendedName>
        <fullName evidence="6">Methylenetetrahydrofolate reductase</fullName>
    </recommendedName>
</protein>
<keyword evidence="5 6" id="KW-0560">Oxidoreductase</keyword>
<accession>A0A2Z3JKP7</accession>
<evidence type="ECO:0000256" key="6">
    <source>
        <dbReference type="RuleBase" id="RU003862"/>
    </source>
</evidence>
<keyword evidence="3 6" id="KW-0285">Flavoprotein</keyword>
<dbReference type="AlphaFoldDB" id="A0A2Z3JKP7"/>
<dbReference type="OrthoDB" id="9803687at2"/>